<dbReference type="Pfam" id="PF12428">
    <property type="entry name" value="DUF3675"/>
    <property type="match status" value="1"/>
</dbReference>
<evidence type="ECO:0000313" key="9">
    <source>
        <dbReference type="Proteomes" id="UP000283530"/>
    </source>
</evidence>
<dbReference type="EMBL" id="QPKB01000012">
    <property type="protein sequence ID" value="RWR96809.1"/>
    <property type="molecule type" value="Genomic_DNA"/>
</dbReference>
<accession>A0A443Q1D5</accession>
<keyword evidence="3" id="KW-0862">Zinc</keyword>
<evidence type="ECO:0000313" key="8">
    <source>
        <dbReference type="EMBL" id="RWR96809.1"/>
    </source>
</evidence>
<evidence type="ECO:0000256" key="1">
    <source>
        <dbReference type="ARBA" id="ARBA00022723"/>
    </source>
</evidence>
<keyword evidence="5" id="KW-0812">Transmembrane</keyword>
<dbReference type="PROSITE" id="PS50089">
    <property type="entry name" value="ZF_RING_2"/>
    <property type="match status" value="1"/>
</dbReference>
<dbReference type="PANTHER" id="PTHR23012:SF176">
    <property type="entry name" value="OS01G0894600 PROTEIN"/>
    <property type="match status" value="1"/>
</dbReference>
<dbReference type="PROSITE" id="PS51292">
    <property type="entry name" value="ZF_RING_CH"/>
    <property type="match status" value="1"/>
</dbReference>
<dbReference type="GO" id="GO:0016020">
    <property type="term" value="C:membrane"/>
    <property type="evidence" value="ECO:0007669"/>
    <property type="project" value="TreeGrafter"/>
</dbReference>
<feature type="transmembrane region" description="Helical" evidence="5">
    <location>
        <begin position="214"/>
        <end position="234"/>
    </location>
</feature>
<dbReference type="CDD" id="cd16495">
    <property type="entry name" value="RING_CH-C4HC3_MARCH"/>
    <property type="match status" value="1"/>
</dbReference>
<feature type="domain" description="RING-CH-type" evidence="7">
    <location>
        <begin position="58"/>
        <end position="118"/>
    </location>
</feature>
<sequence>MVDDVMVCVDRIMTSACFESANNEEGPGRAGIEEAGKNFSANGSVLNKGDEEASSKKLEKGEMIECRICQEEDEEKEMEAPCGCSGTLKFAHRKCIQRWCIKKGDITCEICNQIFAPNYSLPPKRRSSDGMTIDIRHGWGTRLDVHDPFLALAAEHRLLQAEYEDYAAANNGHIACCRAVALILMLLLLVRHALLVTQESGGEQDAAAFFNVSFLQFAGFLLPCCVMARVLCIVQSRRRRQG</sequence>
<evidence type="ECO:0000256" key="3">
    <source>
        <dbReference type="ARBA" id="ARBA00022833"/>
    </source>
</evidence>
<dbReference type="SUPFAM" id="SSF57850">
    <property type="entry name" value="RING/U-box"/>
    <property type="match status" value="1"/>
</dbReference>
<name>A0A443Q1D5_9MAGN</name>
<dbReference type="GO" id="GO:0016567">
    <property type="term" value="P:protein ubiquitination"/>
    <property type="evidence" value="ECO:0007669"/>
    <property type="project" value="TreeGrafter"/>
</dbReference>
<keyword evidence="1" id="KW-0479">Metal-binding</keyword>
<keyword evidence="9" id="KW-1185">Reference proteome</keyword>
<dbReference type="InterPro" id="IPR001841">
    <property type="entry name" value="Znf_RING"/>
</dbReference>
<feature type="transmembrane region" description="Helical" evidence="5">
    <location>
        <begin position="175"/>
        <end position="194"/>
    </location>
</feature>
<reference evidence="8 9" key="1">
    <citation type="journal article" date="2019" name="Nat. Plants">
        <title>Stout camphor tree genome fills gaps in understanding of flowering plant genome evolution.</title>
        <authorList>
            <person name="Chaw S.M."/>
            <person name="Liu Y.C."/>
            <person name="Wu Y.W."/>
            <person name="Wang H.Y."/>
            <person name="Lin C.I."/>
            <person name="Wu C.S."/>
            <person name="Ke H.M."/>
            <person name="Chang L.Y."/>
            <person name="Hsu C.Y."/>
            <person name="Yang H.T."/>
            <person name="Sudianto E."/>
            <person name="Hsu M.H."/>
            <person name="Wu K.P."/>
            <person name="Wang L.N."/>
            <person name="Leebens-Mack J.H."/>
            <person name="Tsai I.J."/>
        </authorList>
    </citation>
    <scope>NUCLEOTIDE SEQUENCE [LARGE SCALE GENOMIC DNA]</scope>
    <source>
        <strain evidence="9">cv. Chaw 1501</strain>
        <tissue evidence="8">Young leaves</tissue>
    </source>
</reference>
<dbReference type="Gene3D" id="3.30.40.10">
    <property type="entry name" value="Zinc/RING finger domain, C3HC4 (zinc finger)"/>
    <property type="match status" value="1"/>
</dbReference>
<keyword evidence="2 4" id="KW-0863">Zinc-finger</keyword>
<proteinExistence type="predicted"/>
<gene>
    <name evidence="8" type="ORF">CKAN_02621100</name>
</gene>
<dbReference type="Pfam" id="PF12906">
    <property type="entry name" value="RINGv"/>
    <property type="match status" value="1"/>
</dbReference>
<feature type="domain" description="RING-type" evidence="6">
    <location>
        <begin position="66"/>
        <end position="112"/>
    </location>
</feature>
<dbReference type="STRING" id="337451.A0A443Q1D5"/>
<evidence type="ECO:0000259" key="6">
    <source>
        <dbReference type="PROSITE" id="PS50089"/>
    </source>
</evidence>
<dbReference type="GO" id="GO:0004842">
    <property type="term" value="F:ubiquitin-protein transferase activity"/>
    <property type="evidence" value="ECO:0007669"/>
    <property type="project" value="TreeGrafter"/>
</dbReference>
<evidence type="ECO:0000256" key="2">
    <source>
        <dbReference type="ARBA" id="ARBA00022771"/>
    </source>
</evidence>
<dbReference type="InterPro" id="IPR013083">
    <property type="entry name" value="Znf_RING/FYVE/PHD"/>
</dbReference>
<dbReference type="OrthoDB" id="264354at2759"/>
<dbReference type="AlphaFoldDB" id="A0A443Q1D5"/>
<dbReference type="SMART" id="SM00744">
    <property type="entry name" value="RINGv"/>
    <property type="match status" value="1"/>
</dbReference>
<keyword evidence="5" id="KW-1133">Transmembrane helix</keyword>
<dbReference type="PANTHER" id="PTHR23012">
    <property type="entry name" value="RING/FYVE/PHD ZINC FINGER DOMAIN-CONTAINING"/>
    <property type="match status" value="1"/>
</dbReference>
<dbReference type="InterPro" id="IPR022143">
    <property type="entry name" value="DUF3675"/>
</dbReference>
<protein>
    <submittedName>
        <fullName evidence="8">Zinc finger protein</fullName>
    </submittedName>
</protein>
<dbReference type="Proteomes" id="UP000283530">
    <property type="component" value="Unassembled WGS sequence"/>
</dbReference>
<evidence type="ECO:0000256" key="5">
    <source>
        <dbReference type="SAM" id="Phobius"/>
    </source>
</evidence>
<dbReference type="InterPro" id="IPR033275">
    <property type="entry name" value="MARCH-like"/>
</dbReference>
<dbReference type="GO" id="GO:0008270">
    <property type="term" value="F:zinc ion binding"/>
    <property type="evidence" value="ECO:0007669"/>
    <property type="project" value="UniProtKB-KW"/>
</dbReference>
<dbReference type="InterPro" id="IPR011016">
    <property type="entry name" value="Znf_RING-CH"/>
</dbReference>
<organism evidence="8 9">
    <name type="scientific">Cinnamomum micranthum f. kanehirae</name>
    <dbReference type="NCBI Taxonomy" id="337451"/>
    <lineage>
        <taxon>Eukaryota</taxon>
        <taxon>Viridiplantae</taxon>
        <taxon>Streptophyta</taxon>
        <taxon>Embryophyta</taxon>
        <taxon>Tracheophyta</taxon>
        <taxon>Spermatophyta</taxon>
        <taxon>Magnoliopsida</taxon>
        <taxon>Magnoliidae</taxon>
        <taxon>Laurales</taxon>
        <taxon>Lauraceae</taxon>
        <taxon>Cinnamomum</taxon>
    </lineage>
</organism>
<evidence type="ECO:0000256" key="4">
    <source>
        <dbReference type="PROSITE-ProRule" id="PRU00175"/>
    </source>
</evidence>
<comment type="caution">
    <text evidence="8">The sequence shown here is derived from an EMBL/GenBank/DDBJ whole genome shotgun (WGS) entry which is preliminary data.</text>
</comment>
<evidence type="ECO:0000259" key="7">
    <source>
        <dbReference type="PROSITE" id="PS51292"/>
    </source>
</evidence>
<keyword evidence="5" id="KW-0472">Membrane</keyword>